<organism evidence="7 8">
    <name type="scientific">Robertkochia marina</name>
    <dbReference type="NCBI Taxonomy" id="1227945"/>
    <lineage>
        <taxon>Bacteria</taxon>
        <taxon>Pseudomonadati</taxon>
        <taxon>Bacteroidota</taxon>
        <taxon>Flavobacteriia</taxon>
        <taxon>Flavobacteriales</taxon>
        <taxon>Flavobacteriaceae</taxon>
        <taxon>Robertkochia</taxon>
    </lineage>
</organism>
<dbReference type="Gene3D" id="3.40.50.1100">
    <property type="match status" value="2"/>
</dbReference>
<comment type="caution">
    <text evidence="7">The sequence shown here is derived from an EMBL/GenBank/DDBJ whole genome shotgun (WGS) entry which is preliminary data.</text>
</comment>
<evidence type="ECO:0000313" key="7">
    <source>
        <dbReference type="EMBL" id="THD68764.1"/>
    </source>
</evidence>
<dbReference type="GO" id="GO:0019148">
    <property type="term" value="F:D-cysteine desulfhydrase activity"/>
    <property type="evidence" value="ECO:0007669"/>
    <property type="project" value="TreeGrafter"/>
</dbReference>
<reference evidence="7 8" key="1">
    <citation type="submission" date="2019-04" db="EMBL/GenBank/DDBJ databases">
        <title>Draft genome sequence of Robertkochia marina CC-AMO-30D.</title>
        <authorList>
            <person name="Hameed A."/>
            <person name="Lin S.-Y."/>
            <person name="Shahina M."/>
            <person name="Lai W.-A."/>
            <person name="Young C.-C."/>
        </authorList>
    </citation>
    <scope>NUCLEOTIDE SEQUENCE [LARGE SCALE GENOMIC DNA]</scope>
    <source>
        <strain evidence="7 8">CC-AMO-30D</strain>
    </source>
</reference>
<dbReference type="PANTHER" id="PTHR43780:SF2">
    <property type="entry name" value="1-AMINOCYCLOPROPANE-1-CARBOXYLATE DEAMINASE-RELATED"/>
    <property type="match status" value="1"/>
</dbReference>
<feature type="modified residue" description="N6-(pyridoxal phosphate)lysine" evidence="5">
    <location>
        <position position="46"/>
    </location>
</feature>
<protein>
    <submittedName>
        <fullName evidence="7">1-aminocyclopropane-1-carboxylate deaminase/D-cysteine desulfhydrase</fullName>
    </submittedName>
</protein>
<evidence type="ECO:0000256" key="2">
    <source>
        <dbReference type="ARBA" id="ARBA00008639"/>
    </source>
</evidence>
<gene>
    <name evidence="7" type="ORF">E7Z59_00070</name>
</gene>
<evidence type="ECO:0000256" key="1">
    <source>
        <dbReference type="ARBA" id="ARBA00001933"/>
    </source>
</evidence>
<proteinExistence type="inferred from homology"/>
<dbReference type="InterPro" id="IPR001926">
    <property type="entry name" value="TrpB-like_PALP"/>
</dbReference>
<keyword evidence="3 5" id="KW-0663">Pyridoxal phosphate</keyword>
<feature type="active site" description="Nucleophile" evidence="4">
    <location>
        <position position="73"/>
    </location>
</feature>
<accession>A0A4S3M116</accession>
<dbReference type="AlphaFoldDB" id="A0A4S3M116"/>
<evidence type="ECO:0000256" key="5">
    <source>
        <dbReference type="PIRSR" id="PIRSR006278-2"/>
    </source>
</evidence>
<dbReference type="InterPro" id="IPR027278">
    <property type="entry name" value="ACCD_DCysDesulf"/>
</dbReference>
<dbReference type="PANTHER" id="PTHR43780">
    <property type="entry name" value="1-AMINOCYCLOPROPANE-1-CARBOXYLATE DEAMINASE-RELATED"/>
    <property type="match status" value="1"/>
</dbReference>
<feature type="domain" description="Tryptophan synthase beta chain-like PALP" evidence="6">
    <location>
        <begin position="23"/>
        <end position="288"/>
    </location>
</feature>
<dbReference type="Pfam" id="PF00291">
    <property type="entry name" value="PALP"/>
    <property type="match status" value="1"/>
</dbReference>
<evidence type="ECO:0000259" key="6">
    <source>
        <dbReference type="Pfam" id="PF00291"/>
    </source>
</evidence>
<comment type="cofactor">
    <cofactor evidence="1">
        <name>pyridoxal 5'-phosphate</name>
        <dbReference type="ChEBI" id="CHEBI:597326"/>
    </cofactor>
</comment>
<name>A0A4S3M116_9FLAO</name>
<dbReference type="Proteomes" id="UP000305939">
    <property type="component" value="Unassembled WGS sequence"/>
</dbReference>
<sequence length="309" mass="34114">MVLFIFVANTPPLQNQKVDLEIFEKASLEVHLKREDEIHPVVSGNKFRKLKYNLLHVLEHGYRGVLTFGGAFSNHIAATAYACKEAGIPCAGVIRGEELKDKPLNDTLAAASSQGMLLHFVSRETYREKMSSEMKARWRAAYPGYYILPEGGSNDLAVRGCAEILTAEDARFDVICAAVGTGGTLAGLITGSHPGQHVIGFPALKGDFLKEEIVKFVQSENWSLQTRFHFGGYARINEILVDFMNSFKLKTGIPLDPVYTAKMMYGIQVLAEEGYFNPGTKILAIHTGGLQGIPGMNRELKRKKLPLIL</sequence>
<evidence type="ECO:0000256" key="3">
    <source>
        <dbReference type="ARBA" id="ARBA00022898"/>
    </source>
</evidence>
<dbReference type="PIRSF" id="PIRSF006278">
    <property type="entry name" value="ACCD_DCysDesulf"/>
    <property type="match status" value="1"/>
</dbReference>
<dbReference type="InterPro" id="IPR036052">
    <property type="entry name" value="TrpB-like_PALP_sf"/>
</dbReference>
<comment type="similarity">
    <text evidence="2">Belongs to the ACC deaminase/D-cysteine desulfhydrase family.</text>
</comment>
<keyword evidence="8" id="KW-1185">Reference proteome</keyword>
<dbReference type="OrthoDB" id="9801249at2"/>
<dbReference type="EMBL" id="SSMC01000001">
    <property type="protein sequence ID" value="THD68764.1"/>
    <property type="molecule type" value="Genomic_DNA"/>
</dbReference>
<dbReference type="SUPFAM" id="SSF53686">
    <property type="entry name" value="Tryptophan synthase beta subunit-like PLP-dependent enzymes"/>
    <property type="match status" value="1"/>
</dbReference>
<evidence type="ECO:0000313" key="8">
    <source>
        <dbReference type="Proteomes" id="UP000305939"/>
    </source>
</evidence>
<evidence type="ECO:0000256" key="4">
    <source>
        <dbReference type="PIRSR" id="PIRSR006278-1"/>
    </source>
</evidence>